<keyword evidence="1" id="KW-1133">Transmembrane helix</keyword>
<feature type="transmembrane region" description="Helical" evidence="1">
    <location>
        <begin position="38"/>
        <end position="56"/>
    </location>
</feature>
<evidence type="ECO:0000313" key="3">
    <source>
        <dbReference type="Proteomes" id="UP000194999"/>
    </source>
</evidence>
<feature type="transmembrane region" description="Helical" evidence="1">
    <location>
        <begin position="6"/>
        <end position="26"/>
    </location>
</feature>
<organism evidence="2 3">
    <name type="scientific">Acetobacter orientalis</name>
    <dbReference type="NCBI Taxonomy" id="146474"/>
    <lineage>
        <taxon>Bacteria</taxon>
        <taxon>Pseudomonadati</taxon>
        <taxon>Pseudomonadota</taxon>
        <taxon>Alphaproteobacteria</taxon>
        <taxon>Acetobacterales</taxon>
        <taxon>Acetobacteraceae</taxon>
        <taxon>Acetobacter</taxon>
    </lineage>
</organism>
<keyword evidence="1" id="KW-0812">Transmembrane</keyword>
<dbReference type="Proteomes" id="UP000194999">
    <property type="component" value="Unassembled WGS sequence"/>
</dbReference>
<dbReference type="AlphaFoldDB" id="A0A252B3K6"/>
<comment type="caution">
    <text evidence="2">The sequence shown here is derived from an EMBL/GenBank/DDBJ whole genome shotgun (WGS) entry which is preliminary data.</text>
</comment>
<gene>
    <name evidence="2" type="ORF">HK15_12820</name>
</gene>
<protein>
    <submittedName>
        <fullName evidence="2">Uncharacterized protein</fullName>
    </submittedName>
</protein>
<evidence type="ECO:0000313" key="2">
    <source>
        <dbReference type="EMBL" id="OUI98936.1"/>
    </source>
</evidence>
<reference evidence="2 3" key="1">
    <citation type="submission" date="2014-06" db="EMBL/GenBank/DDBJ databases">
        <authorList>
            <person name="Ju J."/>
            <person name="Zhang J."/>
        </authorList>
    </citation>
    <scope>NUCLEOTIDE SEQUENCE [LARGE SCALE GENOMIC DNA]</scope>
    <source>
        <strain evidence="2">DmW_048</strain>
    </source>
</reference>
<evidence type="ECO:0000256" key="1">
    <source>
        <dbReference type="SAM" id="Phobius"/>
    </source>
</evidence>
<sequence>MVSSVFFIPVGMMLCAIAGICAYLAAPQQLLAPTPLSKPMGLGGGLLFAVAGTLFLSQVWSLVTAIFVLALMLMLVWSLMPLCAALVRSK</sequence>
<dbReference type="EMBL" id="JOOY01000078">
    <property type="protein sequence ID" value="OUI98936.1"/>
    <property type="molecule type" value="Genomic_DNA"/>
</dbReference>
<accession>A0A252B3K6</accession>
<keyword evidence="1" id="KW-0472">Membrane</keyword>
<proteinExistence type="predicted"/>
<feature type="transmembrane region" description="Helical" evidence="1">
    <location>
        <begin position="62"/>
        <end position="87"/>
    </location>
</feature>
<name>A0A252B3K6_9PROT</name>